<dbReference type="GO" id="GO:0008168">
    <property type="term" value="F:methyltransferase activity"/>
    <property type="evidence" value="ECO:0007669"/>
    <property type="project" value="UniProtKB-KW"/>
</dbReference>
<feature type="domain" description="Methyltransferase FkbM" evidence="1">
    <location>
        <begin position="191"/>
        <end position="334"/>
    </location>
</feature>
<dbReference type="EC" id="2.1.1.-" evidence="2"/>
<evidence type="ECO:0000313" key="3">
    <source>
        <dbReference type="Proteomes" id="UP000236311"/>
    </source>
</evidence>
<dbReference type="InterPro" id="IPR029063">
    <property type="entry name" value="SAM-dependent_MTases_sf"/>
</dbReference>
<gene>
    <name evidence="2" type="primary">noeI</name>
    <name evidence="2" type="ORF">AMURIS_01683</name>
</gene>
<dbReference type="AlphaFoldDB" id="A0A2K4ZEU2"/>
<dbReference type="Gene3D" id="3.40.50.150">
    <property type="entry name" value="Vaccinia Virus protein VP39"/>
    <property type="match status" value="1"/>
</dbReference>
<sequence length="361" mass="41480">MDERICFPYQDDAQNIPEFLNGITQVYGRMLDEKSQRIFAGRLLVSLTGDYSYMRSVLIHTPGGKRLNEVLCKDGSLKYIYGAGIRGKRLAELFPDNNWGGFIDINRNGEFYNNIKILDLNQFLSIYTQGMTIIVSNMQGAQDIKDNLLEKGVFPEDIYVLNDFDAESAKGMYFPTDCIRAVIEKEKSFVDIGCYDGKDSLDYMRWMDNDKAKIYAFEPDMTNYKVCREKLKAYPNIELFNVALSDMEQDVSVMGSGEMSYLGEGGNEKIRTQILDNVLQNRPVGYIKIDVEGHEVKVLKGAEKIIRNQHPVMAVSMYHKKSDIWRIPELLLEYNREYAFYMRYYGAANGDTVLYAVDCKK</sequence>
<dbReference type="PANTHER" id="PTHR34203:SF15">
    <property type="entry name" value="SLL1173 PROTEIN"/>
    <property type="match status" value="1"/>
</dbReference>
<dbReference type="SUPFAM" id="SSF53335">
    <property type="entry name" value="S-adenosyl-L-methionine-dependent methyltransferases"/>
    <property type="match status" value="1"/>
</dbReference>
<evidence type="ECO:0000259" key="1">
    <source>
        <dbReference type="Pfam" id="PF05050"/>
    </source>
</evidence>
<dbReference type="PANTHER" id="PTHR34203">
    <property type="entry name" value="METHYLTRANSFERASE, FKBM FAMILY PROTEIN"/>
    <property type="match status" value="1"/>
</dbReference>
<dbReference type="InterPro" id="IPR006342">
    <property type="entry name" value="FkbM_mtfrase"/>
</dbReference>
<keyword evidence="2" id="KW-0808">Transferase</keyword>
<dbReference type="Pfam" id="PF05050">
    <property type="entry name" value="Methyltransf_21"/>
    <property type="match status" value="1"/>
</dbReference>
<accession>A0A2K4ZEU2</accession>
<dbReference type="GO" id="GO:0032259">
    <property type="term" value="P:methylation"/>
    <property type="evidence" value="ECO:0007669"/>
    <property type="project" value="UniProtKB-KW"/>
</dbReference>
<dbReference type="NCBIfam" id="TIGR01444">
    <property type="entry name" value="fkbM_fam"/>
    <property type="match status" value="1"/>
</dbReference>
<name>A0A2K4ZEU2_9FIRM</name>
<proteinExistence type="predicted"/>
<keyword evidence="3" id="KW-1185">Reference proteome</keyword>
<dbReference type="OrthoDB" id="5329963at2"/>
<protein>
    <submittedName>
        <fullName evidence="2">2-O-methyltransferase NoeI</fullName>
        <ecNumber evidence="2">2.1.1.-</ecNumber>
    </submittedName>
</protein>
<reference evidence="2 3" key="1">
    <citation type="submission" date="2018-01" db="EMBL/GenBank/DDBJ databases">
        <authorList>
            <person name="Gaut B.S."/>
            <person name="Morton B.R."/>
            <person name="Clegg M.T."/>
            <person name="Duvall M.R."/>
        </authorList>
    </citation>
    <scope>NUCLEOTIDE SEQUENCE [LARGE SCALE GENOMIC DNA]</scope>
    <source>
        <strain evidence="2">GP69</strain>
    </source>
</reference>
<dbReference type="RefSeq" id="WP_103239029.1">
    <property type="nucleotide sequence ID" value="NZ_JANJZD010000022.1"/>
</dbReference>
<keyword evidence="2" id="KW-0489">Methyltransferase</keyword>
<evidence type="ECO:0000313" key="2">
    <source>
        <dbReference type="EMBL" id="SOY28968.1"/>
    </source>
</evidence>
<dbReference type="Proteomes" id="UP000236311">
    <property type="component" value="Unassembled WGS sequence"/>
</dbReference>
<organism evidence="2 3">
    <name type="scientific">Acetatifactor muris</name>
    <dbReference type="NCBI Taxonomy" id="879566"/>
    <lineage>
        <taxon>Bacteria</taxon>
        <taxon>Bacillati</taxon>
        <taxon>Bacillota</taxon>
        <taxon>Clostridia</taxon>
        <taxon>Lachnospirales</taxon>
        <taxon>Lachnospiraceae</taxon>
        <taxon>Acetatifactor</taxon>
    </lineage>
</organism>
<dbReference type="InterPro" id="IPR052514">
    <property type="entry name" value="SAM-dependent_MTase"/>
</dbReference>
<dbReference type="EMBL" id="OFSM01000007">
    <property type="protein sequence ID" value="SOY28968.1"/>
    <property type="molecule type" value="Genomic_DNA"/>
</dbReference>